<dbReference type="Gene3D" id="3.40.50.720">
    <property type="entry name" value="NAD(P)-binding Rossmann-like Domain"/>
    <property type="match status" value="1"/>
</dbReference>
<dbReference type="OMA" id="SVCIHPG"/>
<dbReference type="SUPFAM" id="SSF51735">
    <property type="entry name" value="NAD(P)-binding Rossmann-fold domains"/>
    <property type="match status" value="1"/>
</dbReference>
<dbReference type="PANTHER" id="PTHR43544:SF7">
    <property type="entry name" value="NADB-LER2"/>
    <property type="match status" value="1"/>
</dbReference>
<gene>
    <name evidence="4" type="ORF">SCHCODRAFT_236244</name>
</gene>
<name>D8QAH3_SCHCM</name>
<dbReference type="InterPro" id="IPR020904">
    <property type="entry name" value="Sc_DH/Rdtase_CS"/>
</dbReference>
<evidence type="ECO:0000256" key="2">
    <source>
        <dbReference type="ARBA" id="ARBA00022857"/>
    </source>
</evidence>
<evidence type="ECO:0000256" key="1">
    <source>
        <dbReference type="ARBA" id="ARBA00006484"/>
    </source>
</evidence>
<dbReference type="FunCoup" id="D8QAH3">
    <property type="interactions" value="136"/>
</dbReference>
<dbReference type="AlphaFoldDB" id="D8QAH3"/>
<accession>D8QAH3</accession>
<dbReference type="eggNOG" id="KOG1611">
    <property type="taxonomic scope" value="Eukaryota"/>
</dbReference>
<reference evidence="4 5" key="1">
    <citation type="journal article" date="2010" name="Nat. Biotechnol.">
        <title>Genome sequence of the model mushroom Schizophyllum commune.</title>
        <authorList>
            <person name="Ohm R.A."/>
            <person name="de Jong J.F."/>
            <person name="Lugones L.G."/>
            <person name="Aerts A."/>
            <person name="Kothe E."/>
            <person name="Stajich J.E."/>
            <person name="de Vries R.P."/>
            <person name="Record E."/>
            <person name="Levasseur A."/>
            <person name="Baker S.E."/>
            <person name="Bartholomew K.A."/>
            <person name="Coutinho P.M."/>
            <person name="Erdmann S."/>
            <person name="Fowler T.J."/>
            <person name="Gathman A.C."/>
            <person name="Lombard V."/>
            <person name="Henrissat B."/>
            <person name="Knabe N."/>
            <person name="Kuees U."/>
            <person name="Lilly W.W."/>
            <person name="Lindquist E."/>
            <person name="Lucas S."/>
            <person name="Magnuson J.K."/>
            <person name="Piumi F."/>
            <person name="Raudaskoski M."/>
            <person name="Salamov A."/>
            <person name="Schmutz J."/>
            <person name="Schwarze F.W.M.R."/>
            <person name="vanKuyk P.A."/>
            <person name="Horton J.S."/>
            <person name="Grigoriev I.V."/>
            <person name="Woesten H.A.B."/>
        </authorList>
    </citation>
    <scope>NUCLEOTIDE SEQUENCE [LARGE SCALE GENOMIC DNA]</scope>
    <source>
        <strain evidence="5">H4-8 / FGSC 9210</strain>
    </source>
</reference>
<evidence type="ECO:0000256" key="3">
    <source>
        <dbReference type="ARBA" id="ARBA00023002"/>
    </source>
</evidence>
<dbReference type="GO" id="GO:0005737">
    <property type="term" value="C:cytoplasm"/>
    <property type="evidence" value="ECO:0007669"/>
    <property type="project" value="TreeGrafter"/>
</dbReference>
<protein>
    <recommendedName>
        <fullName evidence="6">NAD(P)-binding protein</fullName>
    </recommendedName>
</protein>
<dbReference type="PROSITE" id="PS00061">
    <property type="entry name" value="ADH_SHORT"/>
    <property type="match status" value="1"/>
</dbReference>
<dbReference type="InParanoid" id="D8QAH3"/>
<sequence>MATSSTVYLVSGSNRGIGLALVTHLASRPNTIVFAGARNPDAASALHALVEKHPNRVHVVELKAGDVEGNERAVEEIKRKAGQLDVVIANAGEWLEVGDGGILDWGADEIVRTAICKDMQPLTGVSPESMQEHYDVNVIGTLVLFQAVYPLMKTSPARKFIVIGAHGGAITTGPEYGVLLGPYAITKAAVHYLAKKLQFENEDFGLVDTDMYHYAQSNSDYLAKRPGVTTAECAAGIMRVVDGATRETAGGKFMDAEGGVNEW</sequence>
<dbReference type="PANTHER" id="PTHR43544">
    <property type="entry name" value="SHORT-CHAIN DEHYDROGENASE/REDUCTASE"/>
    <property type="match status" value="1"/>
</dbReference>
<dbReference type="EMBL" id="GL377308">
    <property type="protein sequence ID" value="EFI95404.1"/>
    <property type="molecule type" value="Genomic_DNA"/>
</dbReference>
<keyword evidence="5" id="KW-1185">Reference proteome</keyword>
<keyword evidence="2" id="KW-0521">NADP</keyword>
<dbReference type="PRINTS" id="PR00081">
    <property type="entry name" value="GDHRDH"/>
</dbReference>
<dbReference type="GO" id="GO:0016491">
    <property type="term" value="F:oxidoreductase activity"/>
    <property type="evidence" value="ECO:0007669"/>
    <property type="project" value="UniProtKB-KW"/>
</dbReference>
<dbReference type="InterPro" id="IPR036291">
    <property type="entry name" value="NAD(P)-bd_dom_sf"/>
</dbReference>
<organism evidence="5">
    <name type="scientific">Schizophyllum commune (strain H4-8 / FGSC 9210)</name>
    <name type="common">Split gill fungus</name>
    <dbReference type="NCBI Taxonomy" id="578458"/>
    <lineage>
        <taxon>Eukaryota</taxon>
        <taxon>Fungi</taxon>
        <taxon>Dikarya</taxon>
        <taxon>Basidiomycota</taxon>
        <taxon>Agaricomycotina</taxon>
        <taxon>Agaricomycetes</taxon>
        <taxon>Agaricomycetidae</taxon>
        <taxon>Agaricales</taxon>
        <taxon>Schizophyllaceae</taxon>
        <taxon>Schizophyllum</taxon>
    </lineage>
</organism>
<comment type="similarity">
    <text evidence="1">Belongs to the short-chain dehydrogenases/reductases (SDR) family.</text>
</comment>
<dbReference type="Pfam" id="PF00106">
    <property type="entry name" value="adh_short"/>
    <property type="match status" value="1"/>
</dbReference>
<dbReference type="InterPro" id="IPR051468">
    <property type="entry name" value="Fungal_SecMetab_SDRs"/>
</dbReference>
<proteinExistence type="inferred from homology"/>
<dbReference type="InterPro" id="IPR002347">
    <property type="entry name" value="SDR_fam"/>
</dbReference>
<evidence type="ECO:0000313" key="5">
    <source>
        <dbReference type="Proteomes" id="UP000007431"/>
    </source>
</evidence>
<keyword evidence="3" id="KW-0560">Oxidoreductase</keyword>
<dbReference type="VEuPathDB" id="FungiDB:SCHCODRAFT_02630590"/>
<dbReference type="Proteomes" id="UP000007431">
    <property type="component" value="Unassembled WGS sequence"/>
</dbReference>
<evidence type="ECO:0000313" key="4">
    <source>
        <dbReference type="EMBL" id="EFI95404.1"/>
    </source>
</evidence>
<dbReference type="HOGENOM" id="CLU_010194_9_1_1"/>
<evidence type="ECO:0008006" key="6">
    <source>
        <dbReference type="Google" id="ProtNLM"/>
    </source>
</evidence>